<name>A0A423XI40_9PEZI</name>
<evidence type="ECO:0000313" key="2">
    <source>
        <dbReference type="Proteomes" id="UP000285146"/>
    </source>
</evidence>
<keyword evidence="2" id="KW-1185">Reference proteome</keyword>
<gene>
    <name evidence="1" type="ORF">VPNG_02122</name>
</gene>
<comment type="caution">
    <text evidence="1">The sequence shown here is derived from an EMBL/GenBank/DDBJ whole genome shotgun (WGS) entry which is preliminary data.</text>
</comment>
<dbReference type="InParanoid" id="A0A423XI40"/>
<proteinExistence type="predicted"/>
<organism evidence="1 2">
    <name type="scientific">Cytospora leucostoma</name>
    <dbReference type="NCBI Taxonomy" id="1230097"/>
    <lineage>
        <taxon>Eukaryota</taxon>
        <taxon>Fungi</taxon>
        <taxon>Dikarya</taxon>
        <taxon>Ascomycota</taxon>
        <taxon>Pezizomycotina</taxon>
        <taxon>Sordariomycetes</taxon>
        <taxon>Sordariomycetidae</taxon>
        <taxon>Diaporthales</taxon>
        <taxon>Cytosporaceae</taxon>
        <taxon>Cytospora</taxon>
    </lineage>
</organism>
<sequence>MHELILSGHGRRDSANKVYRSFDIDSDRLVEHVELQLRRDGFRDVPKLRRRFDATDAVDRLLDNFLVGHLHLDDEGAVLRIPGPLPALLCGLLGALIVQIRKGDALDASFGRCGCRYFSDAGCSL</sequence>
<dbReference type="AlphaFoldDB" id="A0A423XI40"/>
<dbReference type="Proteomes" id="UP000285146">
    <property type="component" value="Unassembled WGS sequence"/>
</dbReference>
<protein>
    <submittedName>
        <fullName evidence="1">Uncharacterized protein</fullName>
    </submittedName>
</protein>
<evidence type="ECO:0000313" key="1">
    <source>
        <dbReference type="EMBL" id="ROW15778.1"/>
    </source>
</evidence>
<accession>A0A423XI40</accession>
<dbReference type="EMBL" id="LKEB01000008">
    <property type="protein sequence ID" value="ROW15778.1"/>
    <property type="molecule type" value="Genomic_DNA"/>
</dbReference>
<reference evidence="1 2" key="1">
    <citation type="submission" date="2015-09" db="EMBL/GenBank/DDBJ databases">
        <title>Host preference determinants of Valsa canker pathogens revealed by comparative genomics.</title>
        <authorList>
            <person name="Yin Z."/>
            <person name="Huang L."/>
        </authorList>
    </citation>
    <scope>NUCLEOTIDE SEQUENCE [LARGE SCALE GENOMIC DNA]</scope>
    <source>
        <strain evidence="1 2">SXYLt</strain>
    </source>
</reference>